<accession>A0A6C0AGG7</accession>
<evidence type="ECO:0000313" key="1">
    <source>
        <dbReference type="EMBL" id="QHS78431.1"/>
    </source>
</evidence>
<protein>
    <submittedName>
        <fullName evidence="1">Uncharacterized protein</fullName>
    </submittedName>
</protein>
<dbReference type="AlphaFoldDB" id="A0A6C0AGG7"/>
<proteinExistence type="predicted"/>
<reference evidence="1" key="1">
    <citation type="journal article" date="2020" name="Nature">
        <title>Giant virus diversity and host interactions through global metagenomics.</title>
        <authorList>
            <person name="Schulz F."/>
            <person name="Roux S."/>
            <person name="Paez-Espino D."/>
            <person name="Jungbluth S."/>
            <person name="Walsh D.A."/>
            <person name="Denef V.J."/>
            <person name="McMahon K.D."/>
            <person name="Konstantinidis K.T."/>
            <person name="Eloe-Fadrosh E.A."/>
            <person name="Kyrpides N.C."/>
            <person name="Woyke T."/>
        </authorList>
    </citation>
    <scope>NUCLEOTIDE SEQUENCE</scope>
    <source>
        <strain evidence="1">GVMAG-S-1021933-23</strain>
    </source>
</reference>
<dbReference type="EMBL" id="MN740597">
    <property type="protein sequence ID" value="QHS78431.1"/>
    <property type="molecule type" value="Genomic_DNA"/>
</dbReference>
<sequence length="126" mass="15610">MYYIQLKLDYFDDDYLGVFIFSFETTEIAKNFILKIEEDSFFEKNRFYISKPNFCYSLDEKLGIKKYNFLYKGRLIKEEEILNSIIKLKNIFENIKDNLNNAILIYNKKKQINKHYFRKRLYKYER</sequence>
<name>A0A6C0AGG7_9ZZZZ</name>
<organism evidence="1">
    <name type="scientific">viral metagenome</name>
    <dbReference type="NCBI Taxonomy" id="1070528"/>
    <lineage>
        <taxon>unclassified sequences</taxon>
        <taxon>metagenomes</taxon>
        <taxon>organismal metagenomes</taxon>
    </lineage>
</organism>